<dbReference type="InterPro" id="IPR013249">
    <property type="entry name" value="RNA_pol_sigma70_r4_t2"/>
</dbReference>
<keyword evidence="10" id="KW-1185">Reference proteome</keyword>
<reference evidence="9 10" key="1">
    <citation type="submission" date="2016-09" db="EMBL/GenBank/DDBJ databases">
        <authorList>
            <person name="Capua I."/>
            <person name="De Benedictis P."/>
            <person name="Joannis T."/>
            <person name="Lombin L.H."/>
            <person name="Cattoli G."/>
        </authorList>
    </citation>
    <scope>NUCLEOTIDE SEQUENCE [LARGE SCALE GENOMIC DNA]</scope>
    <source>
        <strain evidence="9 10">GluBS11</strain>
    </source>
</reference>
<dbReference type="Proteomes" id="UP000199315">
    <property type="component" value="Unassembled WGS sequence"/>
</dbReference>
<dbReference type="InterPro" id="IPR007627">
    <property type="entry name" value="RNA_pol_sigma70_r2"/>
</dbReference>
<evidence type="ECO:0000256" key="5">
    <source>
        <dbReference type="ARBA" id="ARBA00023125"/>
    </source>
</evidence>
<dbReference type="GO" id="GO:0006352">
    <property type="term" value="P:DNA-templated transcription initiation"/>
    <property type="evidence" value="ECO:0007669"/>
    <property type="project" value="InterPro"/>
</dbReference>
<dbReference type="GO" id="GO:0016987">
    <property type="term" value="F:sigma factor activity"/>
    <property type="evidence" value="ECO:0007669"/>
    <property type="project" value="UniProtKB-KW"/>
</dbReference>
<name>A0A1D3TSZ5_9FIRM</name>
<dbReference type="GO" id="GO:0003677">
    <property type="term" value="F:DNA binding"/>
    <property type="evidence" value="ECO:0007669"/>
    <property type="project" value="UniProtKB-KW"/>
</dbReference>
<organism evidence="9 10">
    <name type="scientific">Anaerobium acetethylicum</name>
    <dbReference type="NCBI Taxonomy" id="1619234"/>
    <lineage>
        <taxon>Bacteria</taxon>
        <taxon>Bacillati</taxon>
        <taxon>Bacillota</taxon>
        <taxon>Clostridia</taxon>
        <taxon>Lachnospirales</taxon>
        <taxon>Lachnospiraceae</taxon>
        <taxon>Anaerobium</taxon>
    </lineage>
</organism>
<accession>A0A1D3TSZ5</accession>
<dbReference type="InterPro" id="IPR000943">
    <property type="entry name" value="RNA_pol_sigma70"/>
</dbReference>
<dbReference type="RefSeq" id="WP_091232719.1">
    <property type="nucleotide sequence ID" value="NZ_FMKA01000008.1"/>
</dbReference>
<keyword evidence="6" id="KW-0804">Transcription</keyword>
<proteinExistence type="inferred from homology"/>
<keyword evidence="4" id="KW-0731">Sigma factor</keyword>
<evidence type="ECO:0000256" key="1">
    <source>
        <dbReference type="ARBA" id="ARBA00007788"/>
    </source>
</evidence>
<dbReference type="OrthoDB" id="9783788at2"/>
<dbReference type="Gene3D" id="1.10.10.10">
    <property type="entry name" value="Winged helix-like DNA-binding domain superfamily/Winged helix DNA-binding domain"/>
    <property type="match status" value="1"/>
</dbReference>
<sequence length="207" mass="23652">MKKDKYESLTDEALIRLHREGSLDVMDFIMEKYKNLVRKKARAMYLIGGDNDDLIQEGMIGLFKAVRDYNEEKEASFFSFAELCISRQIYSAIEASQRKKHIPLNNYISLYAQTSGDGEEGAPLLDALHSIRDRNPEELVIDQERVTIIEEGLEKSLSKFEKKVFDLHLAGISYLQIAEILGKPPKSVDNAIQRIKNKLNSLIANKE</sequence>
<dbReference type="PANTHER" id="PTHR30385">
    <property type="entry name" value="SIGMA FACTOR F FLAGELLAR"/>
    <property type="match status" value="1"/>
</dbReference>
<dbReference type="InterPro" id="IPR014284">
    <property type="entry name" value="RNA_pol_sigma-70_dom"/>
</dbReference>
<comment type="function">
    <text evidence="7">Sigma factors are initiation factors that promote the attachment of RNA polymerase to specific initiation sites and are then released. Sigma-S contributes to the protection against external stress, thus playing a role in cellular fitness and survival.</text>
</comment>
<dbReference type="SUPFAM" id="SSF46894">
    <property type="entry name" value="C-terminal effector domain of the bipartite response regulators"/>
    <property type="match status" value="1"/>
</dbReference>
<dbReference type="NCBIfam" id="NF006148">
    <property type="entry name" value="PRK08295.1-5"/>
    <property type="match status" value="1"/>
</dbReference>
<evidence type="ECO:0000256" key="2">
    <source>
        <dbReference type="ARBA" id="ARBA00021245"/>
    </source>
</evidence>
<feature type="domain" description="RNA polymerase sigma-70" evidence="8">
    <location>
        <begin position="53"/>
        <end position="66"/>
    </location>
</feature>
<evidence type="ECO:0000313" key="9">
    <source>
        <dbReference type="EMBL" id="SCP97030.1"/>
    </source>
</evidence>
<dbReference type="Pfam" id="PF08281">
    <property type="entry name" value="Sigma70_r4_2"/>
    <property type="match status" value="1"/>
</dbReference>
<evidence type="ECO:0000256" key="3">
    <source>
        <dbReference type="ARBA" id="ARBA00023015"/>
    </source>
</evidence>
<keyword evidence="5" id="KW-0238">DNA-binding</keyword>
<dbReference type="InterPro" id="IPR016371">
    <property type="entry name" value="RNA_pol_sigma-H_factor"/>
</dbReference>
<dbReference type="InterPro" id="IPR016032">
    <property type="entry name" value="Sig_transdc_resp-reg_C-effctor"/>
</dbReference>
<protein>
    <recommendedName>
        <fullName evidence="2">RNA polymerase sigma factor SigS</fullName>
    </recommendedName>
</protein>
<evidence type="ECO:0000313" key="10">
    <source>
        <dbReference type="Proteomes" id="UP000199315"/>
    </source>
</evidence>
<keyword evidence="3" id="KW-0805">Transcription regulation</keyword>
<dbReference type="PROSITE" id="PS00715">
    <property type="entry name" value="SIGMA70_1"/>
    <property type="match status" value="1"/>
</dbReference>
<evidence type="ECO:0000256" key="6">
    <source>
        <dbReference type="ARBA" id="ARBA00023163"/>
    </source>
</evidence>
<dbReference type="AlphaFoldDB" id="A0A1D3TSZ5"/>
<dbReference type="PANTHER" id="PTHR30385:SF1">
    <property type="entry name" value="RNA POLYMERASE SIGMA-H FACTOR"/>
    <property type="match status" value="1"/>
</dbReference>
<dbReference type="EMBL" id="FMKA01000008">
    <property type="protein sequence ID" value="SCP97030.1"/>
    <property type="molecule type" value="Genomic_DNA"/>
</dbReference>
<dbReference type="PIRSF" id="PIRSF002939">
    <property type="entry name" value="RNA_polymerase_sigma-H_factor"/>
    <property type="match status" value="1"/>
</dbReference>
<evidence type="ECO:0000256" key="4">
    <source>
        <dbReference type="ARBA" id="ARBA00023082"/>
    </source>
</evidence>
<evidence type="ECO:0000259" key="8">
    <source>
        <dbReference type="PROSITE" id="PS00715"/>
    </source>
</evidence>
<gene>
    <name evidence="9" type="ORF">SAMN05421730_100810</name>
</gene>
<dbReference type="InterPro" id="IPR036388">
    <property type="entry name" value="WH-like_DNA-bd_sf"/>
</dbReference>
<dbReference type="Pfam" id="PF04542">
    <property type="entry name" value="Sigma70_r2"/>
    <property type="match status" value="1"/>
</dbReference>
<dbReference type="SUPFAM" id="SSF88946">
    <property type="entry name" value="Sigma2 domain of RNA polymerase sigma factors"/>
    <property type="match status" value="1"/>
</dbReference>
<dbReference type="Gene3D" id="1.20.120.1810">
    <property type="match status" value="1"/>
</dbReference>
<dbReference type="STRING" id="1619234.SAMN05421730_100810"/>
<evidence type="ECO:0000256" key="7">
    <source>
        <dbReference type="ARBA" id="ARBA00024701"/>
    </source>
</evidence>
<comment type="similarity">
    <text evidence="1">Belongs to the sigma-70 factor family.</text>
</comment>
<dbReference type="NCBIfam" id="TIGR02937">
    <property type="entry name" value="sigma70-ECF"/>
    <property type="match status" value="1"/>
</dbReference>
<dbReference type="InterPro" id="IPR013325">
    <property type="entry name" value="RNA_pol_sigma_r2"/>
</dbReference>